<feature type="region of interest" description="Disordered" evidence="1">
    <location>
        <begin position="209"/>
        <end position="236"/>
    </location>
</feature>
<evidence type="ECO:0000256" key="1">
    <source>
        <dbReference type="SAM" id="MobiDB-lite"/>
    </source>
</evidence>
<dbReference type="EMBL" id="JAAPAO010000558">
    <property type="protein sequence ID" value="KAF4657129.1"/>
    <property type="molecule type" value="Genomic_DNA"/>
</dbReference>
<organism evidence="3 4">
    <name type="scientific">Perkinsus chesapeaki</name>
    <name type="common">Clam parasite</name>
    <name type="synonym">Perkinsus andrewsi</name>
    <dbReference type="NCBI Taxonomy" id="330153"/>
    <lineage>
        <taxon>Eukaryota</taxon>
        <taxon>Sar</taxon>
        <taxon>Alveolata</taxon>
        <taxon>Perkinsozoa</taxon>
        <taxon>Perkinsea</taxon>
        <taxon>Perkinsida</taxon>
        <taxon>Perkinsidae</taxon>
        <taxon>Perkinsus</taxon>
    </lineage>
</organism>
<reference evidence="3 4" key="1">
    <citation type="submission" date="2020-04" db="EMBL/GenBank/DDBJ databases">
        <title>Perkinsus chesapeaki whole genome sequence.</title>
        <authorList>
            <person name="Bogema D.R."/>
        </authorList>
    </citation>
    <scope>NUCLEOTIDE SEQUENCE [LARGE SCALE GENOMIC DNA]</scope>
    <source>
        <strain evidence="3">ATCC PRA-425</strain>
    </source>
</reference>
<feature type="chain" id="PRO_5029509684" evidence="2">
    <location>
        <begin position="17"/>
        <end position="236"/>
    </location>
</feature>
<keyword evidence="2" id="KW-0732">Signal</keyword>
<keyword evidence="4" id="KW-1185">Reference proteome</keyword>
<feature type="compositionally biased region" description="Acidic residues" evidence="1">
    <location>
        <begin position="218"/>
        <end position="236"/>
    </location>
</feature>
<dbReference type="OrthoDB" id="424355at2759"/>
<feature type="signal peptide" evidence="2">
    <location>
        <begin position="1"/>
        <end position="16"/>
    </location>
</feature>
<comment type="caution">
    <text evidence="3">The sequence shown here is derived from an EMBL/GenBank/DDBJ whole genome shotgun (WGS) entry which is preliminary data.</text>
</comment>
<dbReference type="AlphaFoldDB" id="A0A7J6LD40"/>
<evidence type="ECO:0000256" key="2">
    <source>
        <dbReference type="SAM" id="SignalP"/>
    </source>
</evidence>
<dbReference type="Proteomes" id="UP000591131">
    <property type="component" value="Unassembled WGS sequence"/>
</dbReference>
<accession>A0A7J6LD40</accession>
<proteinExistence type="predicted"/>
<protein>
    <submittedName>
        <fullName evidence="3">Uncharacterized protein</fullName>
    </submittedName>
</protein>
<evidence type="ECO:0000313" key="4">
    <source>
        <dbReference type="Proteomes" id="UP000591131"/>
    </source>
</evidence>
<sequence>MHLPFLGLLLLVVVEGARTRSRASVRRSRLVKNTFKRGFKKILRQEDIGYLPNIVATTVGKDLAFRRLCYISPVGVELESQRWGVMFEVHDEKRLVPLWAACNKNPSLEGAIDSGRFASTGSHKRDGDAYINRMLEGTLLDGEVKSCSKLLNDLFTKLMDENEDFKENANSKKRTMSDELVIIKEFCKYSRNIDSLMGSPDHEANYVTDDGILKSYNEGEDEREYDDDSGYEDEQN</sequence>
<evidence type="ECO:0000313" key="3">
    <source>
        <dbReference type="EMBL" id="KAF4657129.1"/>
    </source>
</evidence>
<name>A0A7J6LD40_PERCH</name>
<gene>
    <name evidence="3" type="ORF">FOL47_008583</name>
</gene>